<accession>A0A4U3L086</accession>
<dbReference type="InterPro" id="IPR035965">
    <property type="entry name" value="PAS-like_dom_sf"/>
</dbReference>
<evidence type="ECO:0000256" key="9">
    <source>
        <dbReference type="ARBA" id="ARBA00023012"/>
    </source>
</evidence>
<dbReference type="GO" id="GO:0004673">
    <property type="term" value="F:protein histidine kinase activity"/>
    <property type="evidence" value="ECO:0007669"/>
    <property type="project" value="UniProtKB-EC"/>
</dbReference>
<evidence type="ECO:0000256" key="10">
    <source>
        <dbReference type="SAM" id="Coils"/>
    </source>
</evidence>
<dbReference type="GO" id="GO:0000160">
    <property type="term" value="P:phosphorelay signal transduction system"/>
    <property type="evidence" value="ECO:0007669"/>
    <property type="project" value="UniProtKB-KW"/>
</dbReference>
<dbReference type="SMART" id="SM00304">
    <property type="entry name" value="HAMP"/>
    <property type="match status" value="1"/>
</dbReference>
<evidence type="ECO:0000256" key="5">
    <source>
        <dbReference type="ARBA" id="ARBA00022679"/>
    </source>
</evidence>
<proteinExistence type="predicted"/>
<dbReference type="SUPFAM" id="SSF55874">
    <property type="entry name" value="ATPase domain of HSP90 chaperone/DNA topoisomerase II/histidine kinase"/>
    <property type="match status" value="1"/>
</dbReference>
<dbReference type="SMART" id="SM00387">
    <property type="entry name" value="HATPase_c"/>
    <property type="match status" value="1"/>
</dbReference>
<dbReference type="InterPro" id="IPR003594">
    <property type="entry name" value="HATPase_dom"/>
</dbReference>
<evidence type="ECO:0000256" key="2">
    <source>
        <dbReference type="ARBA" id="ARBA00004370"/>
    </source>
</evidence>
<feature type="transmembrane region" description="Helical" evidence="11">
    <location>
        <begin position="7"/>
        <end position="26"/>
    </location>
</feature>
<dbReference type="GO" id="GO:0016020">
    <property type="term" value="C:membrane"/>
    <property type="evidence" value="ECO:0007669"/>
    <property type="project" value="UniProtKB-SubCell"/>
</dbReference>
<dbReference type="PANTHER" id="PTHR43065:SF10">
    <property type="entry name" value="PEROXIDE STRESS-ACTIVATED HISTIDINE KINASE MAK3"/>
    <property type="match status" value="1"/>
</dbReference>
<dbReference type="InterPro" id="IPR005467">
    <property type="entry name" value="His_kinase_dom"/>
</dbReference>
<keyword evidence="11" id="KW-0472">Membrane</keyword>
<keyword evidence="7" id="KW-0418">Kinase</keyword>
<evidence type="ECO:0000256" key="11">
    <source>
        <dbReference type="SAM" id="Phobius"/>
    </source>
</evidence>
<evidence type="ECO:0000256" key="8">
    <source>
        <dbReference type="ARBA" id="ARBA00022840"/>
    </source>
</evidence>
<dbReference type="CDD" id="cd00130">
    <property type="entry name" value="PAS"/>
    <property type="match status" value="1"/>
</dbReference>
<dbReference type="CDD" id="cd06225">
    <property type="entry name" value="HAMP"/>
    <property type="match status" value="1"/>
</dbReference>
<dbReference type="GO" id="GO:0005524">
    <property type="term" value="F:ATP binding"/>
    <property type="evidence" value="ECO:0007669"/>
    <property type="project" value="UniProtKB-KW"/>
</dbReference>
<feature type="domain" description="PAS" evidence="13">
    <location>
        <begin position="109"/>
        <end position="162"/>
    </location>
</feature>
<dbReference type="InterPro" id="IPR036890">
    <property type="entry name" value="HATPase_C_sf"/>
</dbReference>
<dbReference type="Pfam" id="PF00672">
    <property type="entry name" value="HAMP"/>
    <property type="match status" value="1"/>
</dbReference>
<dbReference type="EMBL" id="SZQL01000011">
    <property type="protein sequence ID" value="TKK67534.1"/>
    <property type="molecule type" value="Genomic_DNA"/>
</dbReference>
<feature type="domain" description="HAMP" evidence="14">
    <location>
        <begin position="52"/>
        <end position="104"/>
    </location>
</feature>
<gene>
    <name evidence="15" type="ORF">FC093_14330</name>
</gene>
<keyword evidence="4" id="KW-0597">Phosphoprotein</keyword>
<dbReference type="SUPFAM" id="SSF158472">
    <property type="entry name" value="HAMP domain-like"/>
    <property type="match status" value="1"/>
</dbReference>
<keyword evidence="11" id="KW-1133">Transmembrane helix</keyword>
<evidence type="ECO:0000313" key="15">
    <source>
        <dbReference type="EMBL" id="TKK67534.1"/>
    </source>
</evidence>
<evidence type="ECO:0000256" key="1">
    <source>
        <dbReference type="ARBA" id="ARBA00000085"/>
    </source>
</evidence>
<evidence type="ECO:0000313" key="16">
    <source>
        <dbReference type="Proteomes" id="UP000305848"/>
    </source>
</evidence>
<sequence>MKLRTKYLFFVALLHLVALVLSFYVFQENKLYFIVSEIFIFISAAIAWSFYKELIAPLRRLMQGIEAIKDRDFNVKFLTTGSPEMGQLINVYNTMIDELRKERTQQEQQHFFLEKLIATSPTGIIILDYDNHIQLVNYKALTIIKLPENKLIGRTMNDINHPIINQVKTLESGESVTINLTGINMYKVQKAQFIDRGFARSFIMIEELTEEIVSAEKKVYSKVIRMMAHEVNNSIGPVNSILHSALNMQQLWQQPSTAMLKEALCTAIMRNENLNVFTRNFANLVKLPEPIKKPISVHQLVHAIAHLMEIRAAEKNIRFQIHLPEQDFIIYADEAQMEQVLVNIVKNAIEAIDEGGIITFIVKDNKLIIADTGQGIDANHQQYIFSPFFSTKKDGQGIGLTLVREVLTNHGFHFTLERNVAALQTEFIIDFSRHN</sequence>
<evidence type="ECO:0000256" key="6">
    <source>
        <dbReference type="ARBA" id="ARBA00022741"/>
    </source>
</evidence>
<dbReference type="EC" id="2.7.13.3" evidence="3"/>
<keyword evidence="10" id="KW-0175">Coiled coil</keyword>
<evidence type="ECO:0000259" key="13">
    <source>
        <dbReference type="PROSITE" id="PS50112"/>
    </source>
</evidence>
<dbReference type="InterPro" id="IPR003660">
    <property type="entry name" value="HAMP_dom"/>
</dbReference>
<evidence type="ECO:0000256" key="3">
    <source>
        <dbReference type="ARBA" id="ARBA00012438"/>
    </source>
</evidence>
<keyword evidence="6" id="KW-0547">Nucleotide-binding</keyword>
<keyword evidence="8" id="KW-0067">ATP-binding</keyword>
<keyword evidence="11" id="KW-0812">Transmembrane</keyword>
<dbReference type="PRINTS" id="PR00344">
    <property type="entry name" value="BCTRLSENSOR"/>
</dbReference>
<dbReference type="PANTHER" id="PTHR43065">
    <property type="entry name" value="SENSOR HISTIDINE KINASE"/>
    <property type="match status" value="1"/>
</dbReference>
<dbReference type="OrthoDB" id="1931120at2"/>
<comment type="subcellular location">
    <subcellularLocation>
        <location evidence="2">Membrane</location>
    </subcellularLocation>
</comment>
<feature type="transmembrane region" description="Helical" evidence="11">
    <location>
        <begin position="32"/>
        <end position="51"/>
    </location>
</feature>
<keyword evidence="5" id="KW-0808">Transferase</keyword>
<dbReference type="Gene3D" id="3.30.565.10">
    <property type="entry name" value="Histidine kinase-like ATPase, C-terminal domain"/>
    <property type="match status" value="1"/>
</dbReference>
<evidence type="ECO:0000259" key="12">
    <source>
        <dbReference type="PROSITE" id="PS50109"/>
    </source>
</evidence>
<dbReference type="AlphaFoldDB" id="A0A4U3L086"/>
<feature type="coiled-coil region" evidence="10">
    <location>
        <begin position="89"/>
        <end position="116"/>
    </location>
</feature>
<dbReference type="InterPro" id="IPR000014">
    <property type="entry name" value="PAS"/>
</dbReference>
<reference evidence="15 16" key="1">
    <citation type="submission" date="2019-05" db="EMBL/GenBank/DDBJ databases">
        <title>Panacibacter sp. strain 17mud1-8 Genome sequencing and assembly.</title>
        <authorList>
            <person name="Chhetri G."/>
        </authorList>
    </citation>
    <scope>NUCLEOTIDE SEQUENCE [LARGE SCALE GENOMIC DNA]</scope>
    <source>
        <strain evidence="15 16">17mud1-8</strain>
    </source>
</reference>
<name>A0A4U3L086_9BACT</name>
<dbReference type="PROSITE" id="PS50109">
    <property type="entry name" value="HIS_KIN"/>
    <property type="match status" value="1"/>
</dbReference>
<dbReference type="Pfam" id="PF02518">
    <property type="entry name" value="HATPase_c"/>
    <property type="match status" value="1"/>
</dbReference>
<comment type="caution">
    <text evidence="15">The sequence shown here is derived from an EMBL/GenBank/DDBJ whole genome shotgun (WGS) entry which is preliminary data.</text>
</comment>
<organism evidence="15 16">
    <name type="scientific">Ilyomonas limi</name>
    <dbReference type="NCBI Taxonomy" id="2575867"/>
    <lineage>
        <taxon>Bacteria</taxon>
        <taxon>Pseudomonadati</taxon>
        <taxon>Bacteroidota</taxon>
        <taxon>Chitinophagia</taxon>
        <taxon>Chitinophagales</taxon>
        <taxon>Chitinophagaceae</taxon>
        <taxon>Ilyomonas</taxon>
    </lineage>
</organism>
<comment type="catalytic activity">
    <reaction evidence="1">
        <text>ATP + protein L-histidine = ADP + protein N-phospho-L-histidine.</text>
        <dbReference type="EC" id="2.7.13.3"/>
    </reaction>
</comment>
<dbReference type="Proteomes" id="UP000305848">
    <property type="component" value="Unassembled WGS sequence"/>
</dbReference>
<evidence type="ECO:0000259" key="14">
    <source>
        <dbReference type="PROSITE" id="PS50885"/>
    </source>
</evidence>
<dbReference type="SUPFAM" id="SSF55785">
    <property type="entry name" value="PYP-like sensor domain (PAS domain)"/>
    <property type="match status" value="1"/>
</dbReference>
<dbReference type="Gene3D" id="6.10.340.10">
    <property type="match status" value="1"/>
</dbReference>
<dbReference type="PROSITE" id="PS50885">
    <property type="entry name" value="HAMP"/>
    <property type="match status" value="1"/>
</dbReference>
<feature type="domain" description="Histidine kinase" evidence="12">
    <location>
        <begin position="226"/>
        <end position="435"/>
    </location>
</feature>
<evidence type="ECO:0000256" key="4">
    <source>
        <dbReference type="ARBA" id="ARBA00022553"/>
    </source>
</evidence>
<dbReference type="Gene3D" id="3.30.450.20">
    <property type="entry name" value="PAS domain"/>
    <property type="match status" value="1"/>
</dbReference>
<evidence type="ECO:0000256" key="7">
    <source>
        <dbReference type="ARBA" id="ARBA00022777"/>
    </source>
</evidence>
<keyword evidence="16" id="KW-1185">Reference proteome</keyword>
<dbReference type="InterPro" id="IPR004358">
    <property type="entry name" value="Sig_transdc_His_kin-like_C"/>
</dbReference>
<protein>
    <recommendedName>
        <fullName evidence="3">histidine kinase</fullName>
        <ecNumber evidence="3">2.7.13.3</ecNumber>
    </recommendedName>
</protein>
<dbReference type="PROSITE" id="PS50112">
    <property type="entry name" value="PAS"/>
    <property type="match status" value="1"/>
</dbReference>
<keyword evidence="9" id="KW-0902">Two-component regulatory system</keyword>